<evidence type="ECO:0000256" key="10">
    <source>
        <dbReference type="SAM" id="MobiDB-lite"/>
    </source>
</evidence>
<dbReference type="FunFam" id="2.40.10.10:FF:000054">
    <property type="entry name" value="Complement C1r subcomponent"/>
    <property type="match status" value="1"/>
</dbReference>
<dbReference type="SMART" id="SM00020">
    <property type="entry name" value="Tryp_SPc"/>
    <property type="match status" value="1"/>
</dbReference>
<dbReference type="SUPFAM" id="SSF50494">
    <property type="entry name" value="Trypsin-like serine proteases"/>
    <property type="match status" value="1"/>
</dbReference>
<comment type="caution">
    <text evidence="13">The sequence shown here is derived from an EMBL/GenBank/DDBJ whole genome shotgun (WGS) entry which is preliminary data.</text>
</comment>
<dbReference type="GO" id="GO:0005576">
    <property type="term" value="C:extracellular region"/>
    <property type="evidence" value="ECO:0007669"/>
    <property type="project" value="UniProtKB-SubCell"/>
</dbReference>
<evidence type="ECO:0000313" key="14">
    <source>
        <dbReference type="Proteomes" id="UP000494165"/>
    </source>
</evidence>
<dbReference type="InterPro" id="IPR036728">
    <property type="entry name" value="PBP_GOBP_sf"/>
</dbReference>
<gene>
    <name evidence="13" type="ORF">CLODIP_2_CD07990</name>
</gene>
<dbReference type="PRINTS" id="PR00722">
    <property type="entry name" value="CHYMOTRYPSIN"/>
</dbReference>
<dbReference type="InterPro" id="IPR001254">
    <property type="entry name" value="Trypsin_dom"/>
</dbReference>
<dbReference type="InterPro" id="IPR009003">
    <property type="entry name" value="Peptidase_S1_PA"/>
</dbReference>
<proteinExistence type="inferred from homology"/>
<evidence type="ECO:0000256" key="9">
    <source>
        <dbReference type="ARBA" id="ARBA00023180"/>
    </source>
</evidence>
<accession>A0A8S1BKD2</accession>
<dbReference type="InterPro" id="IPR050430">
    <property type="entry name" value="Peptidase_S1"/>
</dbReference>
<keyword evidence="8" id="KW-1015">Disulfide bond</keyword>
<keyword evidence="3" id="KW-0964">Secreted</keyword>
<keyword evidence="9" id="KW-0325">Glycoprotein</keyword>
<dbReference type="Gene3D" id="1.10.238.270">
    <property type="match status" value="1"/>
</dbReference>
<reference evidence="13 14" key="1">
    <citation type="submission" date="2020-04" db="EMBL/GenBank/DDBJ databases">
        <authorList>
            <person name="Alioto T."/>
            <person name="Alioto T."/>
            <person name="Gomez Garrido J."/>
        </authorList>
    </citation>
    <scope>NUCLEOTIDE SEQUENCE [LARGE SCALE GENOMIC DNA]</scope>
</reference>
<feature type="compositionally biased region" description="Low complexity" evidence="10">
    <location>
        <begin position="303"/>
        <end position="327"/>
    </location>
</feature>
<evidence type="ECO:0000256" key="5">
    <source>
        <dbReference type="ARBA" id="ARBA00022729"/>
    </source>
</evidence>
<sequence length="543" mass="57804">MSAFRSFLLGFQILILFSAASVNAATKDNKPSIFVKNNGQIVQPVHIKNTNNIGAQIIGGSQAAAGVFPWHAWLDILQIGSVGGYLCGASLIAPKYAMSACHCIMPIAKFKHDVVLGTVNIRSPTAGYVRKTIAKPLCHENYVASTAQNDVSLLPFDSPVTATSNIQWINLPQPSLASADLVGTKANVSGFGRISDSNQMTSNTLKYATLTITTDASCTTEYGANWYFSNVMMCAKAPAADQADCNGDSGGALIYNNGSAWVQIGIVSWGGNSCQTTSSVYTRVTSFVSWITNKMSALDGGVTSAPSTTSTRSSTTKKPTTPTTTKPPQCALKDLKNLQTKCCSPPAKDLLAKTFNKAVETTCKKVGGDNTAFNFFVLNKLQNAKKNNSLDLTDSASMAKQLAKAACYISCFLNQTKAVDSTGVIDVSALTALLIANQVPSGPWDEIITEAVSNCTSLVSELPLPDLQSGKLRCNPSGALVVQCVLARIIDKCPSRGTLSLMIDCKNLINKHNLSVTNTLCKTDYTLFDQCKNFITDALMNSP</sequence>
<dbReference type="InterPro" id="IPR001314">
    <property type="entry name" value="Peptidase_S1A"/>
</dbReference>
<dbReference type="AlphaFoldDB" id="A0A8S1BKD2"/>
<keyword evidence="5 11" id="KW-0732">Signal</keyword>
<dbReference type="PANTHER" id="PTHR24276">
    <property type="entry name" value="POLYSERASE-RELATED"/>
    <property type="match status" value="1"/>
</dbReference>
<evidence type="ECO:0000256" key="8">
    <source>
        <dbReference type="ARBA" id="ARBA00023157"/>
    </source>
</evidence>
<keyword evidence="6" id="KW-0378">Hydrolase</keyword>
<evidence type="ECO:0000259" key="12">
    <source>
        <dbReference type="PROSITE" id="PS50240"/>
    </source>
</evidence>
<dbReference type="SUPFAM" id="SSF47565">
    <property type="entry name" value="Insect pheromone/odorant-binding proteins"/>
    <property type="match status" value="1"/>
</dbReference>
<dbReference type="GO" id="GO:0006508">
    <property type="term" value="P:proteolysis"/>
    <property type="evidence" value="ECO:0007669"/>
    <property type="project" value="UniProtKB-KW"/>
</dbReference>
<dbReference type="CDD" id="cd00190">
    <property type="entry name" value="Tryp_SPc"/>
    <property type="match status" value="1"/>
</dbReference>
<keyword evidence="4" id="KW-0645">Protease</keyword>
<keyword evidence="14" id="KW-1185">Reference proteome</keyword>
<feature type="region of interest" description="Disordered" evidence="10">
    <location>
        <begin position="301"/>
        <end position="327"/>
    </location>
</feature>
<evidence type="ECO:0000256" key="4">
    <source>
        <dbReference type="ARBA" id="ARBA00022670"/>
    </source>
</evidence>
<comment type="similarity">
    <text evidence="2">Belongs to the peptidase S1 family.</text>
</comment>
<dbReference type="PROSITE" id="PS50240">
    <property type="entry name" value="TRYPSIN_DOM"/>
    <property type="match status" value="1"/>
</dbReference>
<evidence type="ECO:0000256" key="3">
    <source>
        <dbReference type="ARBA" id="ARBA00022525"/>
    </source>
</evidence>
<dbReference type="Pfam" id="PF22651">
    <property type="entry name" value="OBP47_like"/>
    <property type="match status" value="1"/>
</dbReference>
<organism evidence="13 14">
    <name type="scientific">Cloeon dipterum</name>
    <dbReference type="NCBI Taxonomy" id="197152"/>
    <lineage>
        <taxon>Eukaryota</taxon>
        <taxon>Metazoa</taxon>
        <taxon>Ecdysozoa</taxon>
        <taxon>Arthropoda</taxon>
        <taxon>Hexapoda</taxon>
        <taxon>Insecta</taxon>
        <taxon>Pterygota</taxon>
        <taxon>Palaeoptera</taxon>
        <taxon>Ephemeroptera</taxon>
        <taxon>Pisciforma</taxon>
        <taxon>Baetidae</taxon>
        <taxon>Cloeon</taxon>
    </lineage>
</organism>
<feature type="domain" description="Peptidase S1" evidence="12">
    <location>
        <begin position="57"/>
        <end position="296"/>
    </location>
</feature>
<evidence type="ECO:0000256" key="1">
    <source>
        <dbReference type="ARBA" id="ARBA00004613"/>
    </source>
</evidence>
<dbReference type="OrthoDB" id="7452977at2759"/>
<dbReference type="InterPro" id="IPR043504">
    <property type="entry name" value="Peptidase_S1_PA_chymotrypsin"/>
</dbReference>
<dbReference type="Proteomes" id="UP000494165">
    <property type="component" value="Unassembled WGS sequence"/>
</dbReference>
<dbReference type="InterPro" id="IPR054577">
    <property type="entry name" value="OBP47-like_dom"/>
</dbReference>
<evidence type="ECO:0000256" key="7">
    <source>
        <dbReference type="ARBA" id="ARBA00022825"/>
    </source>
</evidence>
<dbReference type="PANTHER" id="PTHR24276:SF98">
    <property type="entry name" value="FI18310P1-RELATED"/>
    <property type="match status" value="1"/>
</dbReference>
<protein>
    <recommendedName>
        <fullName evidence="12">Peptidase S1 domain-containing protein</fullName>
    </recommendedName>
</protein>
<evidence type="ECO:0000256" key="2">
    <source>
        <dbReference type="ARBA" id="ARBA00007664"/>
    </source>
</evidence>
<dbReference type="GO" id="GO:0004252">
    <property type="term" value="F:serine-type endopeptidase activity"/>
    <property type="evidence" value="ECO:0007669"/>
    <property type="project" value="InterPro"/>
</dbReference>
<dbReference type="EMBL" id="CADEPI010000002">
    <property type="protein sequence ID" value="CAB3359681.1"/>
    <property type="molecule type" value="Genomic_DNA"/>
</dbReference>
<evidence type="ECO:0000256" key="6">
    <source>
        <dbReference type="ARBA" id="ARBA00022801"/>
    </source>
</evidence>
<dbReference type="Gene3D" id="2.40.10.10">
    <property type="entry name" value="Trypsin-like serine proteases"/>
    <property type="match status" value="1"/>
</dbReference>
<dbReference type="Pfam" id="PF00089">
    <property type="entry name" value="Trypsin"/>
    <property type="match status" value="1"/>
</dbReference>
<dbReference type="GO" id="GO:0005549">
    <property type="term" value="F:odorant binding"/>
    <property type="evidence" value="ECO:0007669"/>
    <property type="project" value="InterPro"/>
</dbReference>
<keyword evidence="7" id="KW-0720">Serine protease</keyword>
<evidence type="ECO:0000256" key="11">
    <source>
        <dbReference type="SAM" id="SignalP"/>
    </source>
</evidence>
<feature type="signal peptide" evidence="11">
    <location>
        <begin position="1"/>
        <end position="24"/>
    </location>
</feature>
<feature type="chain" id="PRO_5035731646" description="Peptidase S1 domain-containing protein" evidence="11">
    <location>
        <begin position="25"/>
        <end position="543"/>
    </location>
</feature>
<name>A0A8S1BKD2_9INSE</name>
<evidence type="ECO:0000313" key="13">
    <source>
        <dbReference type="EMBL" id="CAB3359681.1"/>
    </source>
</evidence>
<comment type="subcellular location">
    <subcellularLocation>
        <location evidence="1">Secreted</location>
    </subcellularLocation>
</comment>